<dbReference type="Gene3D" id="1.10.8.60">
    <property type="match status" value="1"/>
</dbReference>
<evidence type="ECO:0000256" key="6">
    <source>
        <dbReference type="PROSITE-ProRule" id="PRU00169"/>
    </source>
</evidence>
<dbReference type="InterPro" id="IPR011006">
    <property type="entry name" value="CheY-like_superfamily"/>
</dbReference>
<evidence type="ECO:0000259" key="8">
    <source>
        <dbReference type="PROSITE" id="PS50110"/>
    </source>
</evidence>
<dbReference type="GO" id="GO:0000160">
    <property type="term" value="P:phosphorelay signal transduction system"/>
    <property type="evidence" value="ECO:0007669"/>
    <property type="project" value="InterPro"/>
</dbReference>
<keyword evidence="5" id="KW-0804">Transcription</keyword>
<dbReference type="InterPro" id="IPR058031">
    <property type="entry name" value="AAA_lid_NorR"/>
</dbReference>
<evidence type="ECO:0000256" key="4">
    <source>
        <dbReference type="ARBA" id="ARBA00023125"/>
    </source>
</evidence>
<dbReference type="InterPro" id="IPR025662">
    <property type="entry name" value="Sigma_54_int_dom_ATP-bd_1"/>
</dbReference>
<dbReference type="PROSITE" id="PS00675">
    <property type="entry name" value="SIGMA54_INTERACT_1"/>
    <property type="match status" value="1"/>
</dbReference>
<dbReference type="Pfam" id="PF02954">
    <property type="entry name" value="HTH_8"/>
    <property type="match status" value="1"/>
</dbReference>
<evidence type="ECO:0000259" key="7">
    <source>
        <dbReference type="PROSITE" id="PS50045"/>
    </source>
</evidence>
<accession>A0A062XW37</accession>
<evidence type="ECO:0000313" key="9">
    <source>
        <dbReference type="EMBL" id="KDA55073.1"/>
    </source>
</evidence>
<dbReference type="SUPFAM" id="SSF52540">
    <property type="entry name" value="P-loop containing nucleoside triphosphate hydrolases"/>
    <property type="match status" value="1"/>
</dbReference>
<dbReference type="SMART" id="SM00382">
    <property type="entry name" value="AAA"/>
    <property type="match status" value="1"/>
</dbReference>
<keyword evidence="2" id="KW-0067">ATP-binding</keyword>
<dbReference type="Pfam" id="PF25601">
    <property type="entry name" value="AAA_lid_14"/>
    <property type="match status" value="1"/>
</dbReference>
<dbReference type="InterPro" id="IPR027417">
    <property type="entry name" value="P-loop_NTPase"/>
</dbReference>
<feature type="modified residue" description="4-aspartylphosphate" evidence="6">
    <location>
        <position position="49"/>
    </location>
</feature>
<proteinExistence type="predicted"/>
<dbReference type="SMART" id="SM00448">
    <property type="entry name" value="REC"/>
    <property type="match status" value="1"/>
</dbReference>
<keyword evidence="4" id="KW-0238">DNA-binding</keyword>
<keyword evidence="3" id="KW-0805">Transcription regulation</keyword>
<evidence type="ECO:0000256" key="1">
    <source>
        <dbReference type="ARBA" id="ARBA00022741"/>
    </source>
</evidence>
<evidence type="ECO:0000313" key="10">
    <source>
        <dbReference type="Proteomes" id="UP000027284"/>
    </source>
</evidence>
<dbReference type="InterPro" id="IPR009057">
    <property type="entry name" value="Homeodomain-like_sf"/>
</dbReference>
<dbReference type="Gene3D" id="1.10.10.60">
    <property type="entry name" value="Homeodomain-like"/>
    <property type="match status" value="1"/>
</dbReference>
<protein>
    <recommendedName>
        <fullName evidence="11">Fis family transcriptional regulator</fullName>
    </recommendedName>
</protein>
<keyword evidence="1" id="KW-0547">Nucleotide-binding</keyword>
<dbReference type="STRING" id="1312852.EG19_00180"/>
<dbReference type="PANTHER" id="PTHR32071">
    <property type="entry name" value="TRANSCRIPTIONAL REGULATORY PROTEIN"/>
    <property type="match status" value="1"/>
</dbReference>
<comment type="caution">
    <text evidence="9">The sequence shown here is derived from an EMBL/GenBank/DDBJ whole genome shotgun (WGS) entry which is preliminary data.</text>
</comment>
<dbReference type="GO" id="GO:0005524">
    <property type="term" value="F:ATP binding"/>
    <property type="evidence" value="ECO:0007669"/>
    <property type="project" value="UniProtKB-KW"/>
</dbReference>
<evidence type="ECO:0000256" key="2">
    <source>
        <dbReference type="ARBA" id="ARBA00022840"/>
    </source>
</evidence>
<dbReference type="Gene3D" id="3.40.50.300">
    <property type="entry name" value="P-loop containing nucleotide triphosphate hydrolases"/>
    <property type="match status" value="1"/>
</dbReference>
<dbReference type="CDD" id="cd00009">
    <property type="entry name" value="AAA"/>
    <property type="match status" value="1"/>
</dbReference>
<dbReference type="PROSITE" id="PS00688">
    <property type="entry name" value="SIGMA54_INTERACT_3"/>
    <property type="match status" value="1"/>
</dbReference>
<dbReference type="PROSITE" id="PS50110">
    <property type="entry name" value="RESPONSE_REGULATORY"/>
    <property type="match status" value="1"/>
</dbReference>
<evidence type="ECO:0008006" key="11">
    <source>
        <dbReference type="Google" id="ProtNLM"/>
    </source>
</evidence>
<dbReference type="InterPro" id="IPR002078">
    <property type="entry name" value="Sigma_54_int"/>
</dbReference>
<dbReference type="GO" id="GO:0043565">
    <property type="term" value="F:sequence-specific DNA binding"/>
    <property type="evidence" value="ECO:0007669"/>
    <property type="project" value="InterPro"/>
</dbReference>
<dbReference type="PANTHER" id="PTHR32071:SF117">
    <property type="entry name" value="PTS-DEPENDENT DIHYDROXYACETONE KINASE OPERON REGULATORY PROTEIN-RELATED"/>
    <property type="match status" value="1"/>
</dbReference>
<dbReference type="Proteomes" id="UP000027284">
    <property type="component" value="Unassembled WGS sequence"/>
</dbReference>
<dbReference type="Pfam" id="PF00158">
    <property type="entry name" value="Sigma54_activat"/>
    <property type="match status" value="1"/>
</dbReference>
<dbReference type="SUPFAM" id="SSF52172">
    <property type="entry name" value="CheY-like"/>
    <property type="match status" value="1"/>
</dbReference>
<dbReference type="GO" id="GO:0006355">
    <property type="term" value="P:regulation of DNA-templated transcription"/>
    <property type="evidence" value="ECO:0007669"/>
    <property type="project" value="InterPro"/>
</dbReference>
<evidence type="ECO:0000256" key="5">
    <source>
        <dbReference type="ARBA" id="ARBA00023163"/>
    </source>
</evidence>
<keyword evidence="10" id="KW-1185">Reference proteome</keyword>
<dbReference type="EMBL" id="JMFG01000001">
    <property type="protein sequence ID" value="KDA55073.1"/>
    <property type="molecule type" value="Genomic_DNA"/>
</dbReference>
<dbReference type="InterPro" id="IPR001789">
    <property type="entry name" value="Sig_transdc_resp-reg_receiver"/>
</dbReference>
<dbReference type="InterPro" id="IPR025943">
    <property type="entry name" value="Sigma_54_int_dom_ATP-bd_2"/>
</dbReference>
<dbReference type="PROSITE" id="PS00676">
    <property type="entry name" value="SIGMA54_INTERACT_2"/>
    <property type="match status" value="1"/>
</dbReference>
<name>A0A062XW37_9BACT</name>
<dbReference type="InterPro" id="IPR025944">
    <property type="entry name" value="Sigma_54_int_dom_CS"/>
</dbReference>
<dbReference type="PROSITE" id="PS50045">
    <property type="entry name" value="SIGMA54_INTERACT_4"/>
    <property type="match status" value="1"/>
</dbReference>
<keyword evidence="6" id="KW-0597">Phosphoprotein</keyword>
<dbReference type="InterPro" id="IPR003593">
    <property type="entry name" value="AAA+_ATPase"/>
</dbReference>
<dbReference type="AlphaFoldDB" id="A0A062XW37"/>
<dbReference type="Gene3D" id="3.40.50.2300">
    <property type="match status" value="1"/>
</dbReference>
<dbReference type="OrthoDB" id="9803970at2"/>
<evidence type="ECO:0000256" key="3">
    <source>
        <dbReference type="ARBA" id="ARBA00023015"/>
    </source>
</evidence>
<feature type="domain" description="Response regulatory" evidence="8">
    <location>
        <begin position="1"/>
        <end position="114"/>
    </location>
</feature>
<dbReference type="FunFam" id="3.40.50.300:FF:000006">
    <property type="entry name" value="DNA-binding transcriptional regulator NtrC"/>
    <property type="match status" value="1"/>
</dbReference>
<gene>
    <name evidence="9" type="ORF">EG19_00180</name>
</gene>
<dbReference type="SUPFAM" id="SSF46689">
    <property type="entry name" value="Homeodomain-like"/>
    <property type="match status" value="1"/>
</dbReference>
<dbReference type="Pfam" id="PF00072">
    <property type="entry name" value="Response_reg"/>
    <property type="match status" value="1"/>
</dbReference>
<reference evidence="9 10" key="1">
    <citation type="submission" date="2014-04" db="EMBL/GenBank/DDBJ databases">
        <title>The Genome Sequence of Thermoanaerobaculum aquaticum MP-01, The First Cultivated Group 23 Acidobacterium.</title>
        <authorList>
            <person name="Stamps B.W."/>
            <person name="Losey N.A."/>
            <person name="Lawson P.A."/>
            <person name="Stevenson B.S."/>
        </authorList>
    </citation>
    <scope>NUCLEOTIDE SEQUENCE [LARGE SCALE GENOMIC DNA]</scope>
    <source>
        <strain evidence="9 10">MP-01</strain>
    </source>
</reference>
<organism evidence="9 10">
    <name type="scientific">Thermoanaerobaculum aquaticum</name>
    <dbReference type="NCBI Taxonomy" id="1312852"/>
    <lineage>
        <taxon>Bacteria</taxon>
        <taxon>Pseudomonadati</taxon>
        <taxon>Acidobacteriota</taxon>
        <taxon>Thermoanaerobaculia</taxon>
        <taxon>Thermoanaerobaculales</taxon>
        <taxon>Thermoanaerobaculaceae</taxon>
        <taxon>Thermoanaerobaculum</taxon>
    </lineage>
</organism>
<feature type="domain" description="Sigma-54 factor interaction" evidence="7">
    <location>
        <begin position="135"/>
        <end position="364"/>
    </location>
</feature>
<sequence>MLVVDDDGANRKVVATILGGEGFEVAEAADAFLALDRLDRFHPHAVILDIKMPGMDGLGLLRDWRARGLEVPVIILTGHGDEFTASHCLAAGADAFLDKPPQRAELLLAVQNAVARGKLLEENRTLKEELRYPPLLGSSAAMEKLREDIARVAPARATVLIVGESGTGKELVARRIHELSPRAEKPFIRVNCAAIPEELIESELFGHEKGAFTGAVRRQIGKFVQADGGTIFLDEVGDMSARTQAKVLRVLQDGEVEPVGAGEVRRVDVRVIAATNKDLEKEVAAGRFREDLYFRLSVVVLRTPPLREHPEDIPELVSYFTAQACQEYNRHCKKWSPEALEQLARYPWPGNVRELKNLVERVVIMDLAETITAVDLPSVSGRGQDPELAAVFAAPTLAEFHARAEREYLKRMLERHHWNVAATARAIKTPRSNLYKKIEAYKLRREE</sequence>
<dbReference type="InterPro" id="IPR002197">
    <property type="entry name" value="HTH_Fis"/>
</dbReference>